<organism evidence="11">
    <name type="scientific">hydrothermal vent metagenome</name>
    <dbReference type="NCBI Taxonomy" id="652676"/>
    <lineage>
        <taxon>unclassified sequences</taxon>
        <taxon>metagenomes</taxon>
        <taxon>ecological metagenomes</taxon>
    </lineage>
</organism>
<dbReference type="CDD" id="cd13890">
    <property type="entry name" value="CuRO_3_CueO_FtsP"/>
    <property type="match status" value="1"/>
</dbReference>
<evidence type="ECO:0000256" key="1">
    <source>
        <dbReference type="ARBA" id="ARBA00011245"/>
    </source>
</evidence>
<dbReference type="InterPro" id="IPR002355">
    <property type="entry name" value="Cu_oxidase_Cu_BS"/>
</dbReference>
<evidence type="ECO:0000256" key="2">
    <source>
        <dbReference type="ARBA" id="ARBA00022723"/>
    </source>
</evidence>
<feature type="domain" description="Plastocyanin-like" evidence="9">
    <location>
        <begin position="384"/>
        <end position="491"/>
    </location>
</feature>
<dbReference type="GO" id="GO:0005507">
    <property type="term" value="F:copper ion binding"/>
    <property type="evidence" value="ECO:0007669"/>
    <property type="project" value="InterPro"/>
</dbReference>
<dbReference type="InterPro" id="IPR006311">
    <property type="entry name" value="TAT_signal"/>
</dbReference>
<proteinExistence type="predicted"/>
<sequence>MRLTRRTALGLLAAGGAMAAYGGYSWSQAGLSASARPLQIPPLDTGVMSQGRRSFDLTLSKGTSRFVDDLITPTFGINGDYLGPTLKFTAGETVSLSVFNTIGEASTLHWHGFHLPASADGGPHQVIGNDASWYPSFEVKQNAGTFWYHSHMVPRTGYQVYHGLAGLILVEDERAGNLGLPQDYGVDDIPLVLQDRRFRDNGSLEYATAMPDRMMGMFGNTLLVNGTINAYFAARTDTLRLRILNGSNARMYTLAFSDGRSFHQIASDGGLLESPVRTNAITLGPAERAEIIVDVSDGRPVILQSTTPSQGGGMMNMMMADRTSFDVLEIRPDEGRKNATVLPERLVTLETPDPAAAVRTRKFTLGMGMGMGMGMMGGGGGEMTINGRSMDMNRIDEVVRVGTEEIWIIDNPTMLTHPFHIHDVQFRILDRNGSPPSPAEAGLKDTVVVPPGEQARLLLQFADYTDPDSPYMYHCHNLEHEDAGMMGQFTVVA</sequence>
<name>A0A3B0TK07_9ZZZZ</name>
<dbReference type="CDD" id="cd13867">
    <property type="entry name" value="CuRO_2_CueO_FtsP"/>
    <property type="match status" value="1"/>
</dbReference>
<evidence type="ECO:0000259" key="10">
    <source>
        <dbReference type="Pfam" id="PF07732"/>
    </source>
</evidence>
<evidence type="ECO:0000256" key="7">
    <source>
        <dbReference type="ARBA" id="ARBA00043090"/>
    </source>
</evidence>
<evidence type="ECO:0000259" key="9">
    <source>
        <dbReference type="Pfam" id="PF07731"/>
    </source>
</evidence>
<dbReference type="InterPro" id="IPR011707">
    <property type="entry name" value="Cu-oxidase-like_N"/>
</dbReference>
<dbReference type="PANTHER" id="PTHR48267:SF1">
    <property type="entry name" value="BILIRUBIN OXIDASE"/>
    <property type="match status" value="1"/>
</dbReference>
<dbReference type="GO" id="GO:0016491">
    <property type="term" value="F:oxidoreductase activity"/>
    <property type="evidence" value="ECO:0007669"/>
    <property type="project" value="UniProtKB-KW"/>
</dbReference>
<dbReference type="Gene3D" id="2.60.40.420">
    <property type="entry name" value="Cupredoxins - blue copper proteins"/>
    <property type="match status" value="3"/>
</dbReference>
<dbReference type="InterPro" id="IPR008972">
    <property type="entry name" value="Cupredoxin"/>
</dbReference>
<evidence type="ECO:0000256" key="8">
    <source>
        <dbReference type="ARBA" id="ARBA00048092"/>
    </source>
</evidence>
<comment type="catalytic activity">
    <reaction evidence="8">
        <text>4 Cu(+) + O2 + 4 H(+) = 4 Cu(2+) + 2 H2O</text>
        <dbReference type="Rhea" id="RHEA:30083"/>
        <dbReference type="ChEBI" id="CHEBI:15377"/>
        <dbReference type="ChEBI" id="CHEBI:15378"/>
        <dbReference type="ChEBI" id="CHEBI:15379"/>
        <dbReference type="ChEBI" id="CHEBI:29036"/>
        <dbReference type="ChEBI" id="CHEBI:49552"/>
        <dbReference type="EC" id="1.16.3.4"/>
    </reaction>
    <physiologicalReaction direction="left-to-right" evidence="8">
        <dbReference type="Rhea" id="RHEA:30084"/>
    </physiologicalReaction>
</comment>
<evidence type="ECO:0000313" key="11">
    <source>
        <dbReference type="EMBL" id="VAW16513.1"/>
    </source>
</evidence>
<evidence type="ECO:0000256" key="4">
    <source>
        <dbReference type="ARBA" id="ARBA00038978"/>
    </source>
</evidence>
<evidence type="ECO:0000256" key="6">
    <source>
        <dbReference type="ARBA" id="ARBA00042896"/>
    </source>
</evidence>
<dbReference type="PANTHER" id="PTHR48267">
    <property type="entry name" value="CUPREDOXIN SUPERFAMILY PROTEIN"/>
    <property type="match status" value="1"/>
</dbReference>
<dbReference type="Pfam" id="PF07732">
    <property type="entry name" value="Cu-oxidase_3"/>
    <property type="match status" value="1"/>
</dbReference>
<keyword evidence="3" id="KW-0560">Oxidoreductase</keyword>
<accession>A0A3B0TK07</accession>
<protein>
    <recommendedName>
        <fullName evidence="5">Multicopper oxidase CueO</fullName>
        <ecNumber evidence="4">1.16.3.4</ecNumber>
    </recommendedName>
    <alternativeName>
        <fullName evidence="6">Copper efflux oxidase</fullName>
    </alternativeName>
    <alternativeName>
        <fullName evidence="7">Cuprous oxidase</fullName>
    </alternativeName>
</protein>
<dbReference type="EMBL" id="UOEM01000097">
    <property type="protein sequence ID" value="VAW16513.1"/>
    <property type="molecule type" value="Genomic_DNA"/>
</dbReference>
<dbReference type="PROSITE" id="PS00080">
    <property type="entry name" value="MULTICOPPER_OXIDASE2"/>
    <property type="match status" value="1"/>
</dbReference>
<keyword evidence="2" id="KW-0479">Metal-binding</keyword>
<feature type="domain" description="Plastocyanin-like" evidence="10">
    <location>
        <begin position="70"/>
        <end position="173"/>
    </location>
</feature>
<dbReference type="EC" id="1.16.3.4" evidence="4"/>
<dbReference type="PROSITE" id="PS51318">
    <property type="entry name" value="TAT"/>
    <property type="match status" value="1"/>
</dbReference>
<dbReference type="InterPro" id="IPR011706">
    <property type="entry name" value="Cu-oxidase_C"/>
</dbReference>
<dbReference type="Pfam" id="PF07731">
    <property type="entry name" value="Cu-oxidase_2"/>
    <property type="match status" value="1"/>
</dbReference>
<reference evidence="11" key="1">
    <citation type="submission" date="2018-06" db="EMBL/GenBank/DDBJ databases">
        <authorList>
            <person name="Zhirakovskaya E."/>
        </authorList>
    </citation>
    <scope>NUCLEOTIDE SEQUENCE</scope>
</reference>
<evidence type="ECO:0000256" key="5">
    <source>
        <dbReference type="ARBA" id="ARBA00041027"/>
    </source>
</evidence>
<comment type="subunit">
    <text evidence="1">Monomer.</text>
</comment>
<dbReference type="SUPFAM" id="SSF49503">
    <property type="entry name" value="Cupredoxins"/>
    <property type="match status" value="3"/>
</dbReference>
<dbReference type="InterPro" id="IPR045087">
    <property type="entry name" value="Cu-oxidase_fam"/>
</dbReference>
<evidence type="ECO:0000256" key="3">
    <source>
        <dbReference type="ARBA" id="ARBA00023002"/>
    </source>
</evidence>
<dbReference type="AlphaFoldDB" id="A0A3B0TK07"/>
<gene>
    <name evidence="11" type="ORF">MNBD_ALPHA09-240</name>
</gene>